<evidence type="ECO:0000313" key="5">
    <source>
        <dbReference type="Proteomes" id="UP000319771"/>
    </source>
</evidence>
<keyword evidence="2 4" id="KW-0808">Transferase</keyword>
<dbReference type="PANTHER" id="PTHR11927:SF9">
    <property type="entry name" value="L-FUCOSYLTRANSFERASE"/>
    <property type="match status" value="1"/>
</dbReference>
<dbReference type="Proteomes" id="UP000319771">
    <property type="component" value="Unassembled WGS sequence"/>
</dbReference>
<evidence type="ECO:0000313" key="4">
    <source>
        <dbReference type="EMBL" id="TMQ73701.1"/>
    </source>
</evidence>
<dbReference type="Pfam" id="PF01531">
    <property type="entry name" value="Glyco_transf_11"/>
    <property type="match status" value="1"/>
</dbReference>
<dbReference type="GO" id="GO:0008107">
    <property type="term" value="F:galactoside 2-alpha-L-fucosyltransferase activity"/>
    <property type="evidence" value="ECO:0007669"/>
    <property type="project" value="InterPro"/>
</dbReference>
<accession>A0A538UCR5</accession>
<sequence>MRRHGTTSRGPTAARRRRRAGPPHRAADIVSRRPRVGVRVTAGLGNQIFQYAAGLAVARRLGGTLELDTSYYRKPQARPLDLARFGVTWQECHVPGRSGLARAISRLLTGGRNRFFSTRAELRERGFPYDERIRSVRGDCYLDGYFQSPRYFADIEDEIRTRFDPARFASPGTAALERALAAEPAPVAVHLRRGDYADPAVGKKHTLLGPAYYDRARALLDGRFPRATYYLFSDEPERARADLAHWPPVTVVAGLDRFEELHLMARCRHFIIANSSYSWWAAYLAAAPEKVVIAPRQWFTPPYLRELPTVDLFPEDWILV</sequence>
<dbReference type="GO" id="GO:0005975">
    <property type="term" value="P:carbohydrate metabolic process"/>
    <property type="evidence" value="ECO:0007669"/>
    <property type="project" value="InterPro"/>
</dbReference>
<protein>
    <submittedName>
        <fullName evidence="4">Alpha-1,2-fucosyltransferase</fullName>
    </submittedName>
</protein>
<organism evidence="4 5">
    <name type="scientific">Eiseniibacteriota bacterium</name>
    <dbReference type="NCBI Taxonomy" id="2212470"/>
    <lineage>
        <taxon>Bacteria</taxon>
        <taxon>Candidatus Eiseniibacteriota</taxon>
    </lineage>
</organism>
<dbReference type="PANTHER" id="PTHR11927">
    <property type="entry name" value="GALACTOSIDE 2-L-FUCOSYLTRANSFERASE"/>
    <property type="match status" value="1"/>
</dbReference>
<dbReference type="AlphaFoldDB" id="A0A538UCR5"/>
<dbReference type="InterPro" id="IPR002516">
    <property type="entry name" value="Glyco_trans_11"/>
</dbReference>
<name>A0A538UCR5_UNCEI</name>
<dbReference type="EMBL" id="VBPB01000049">
    <property type="protein sequence ID" value="TMQ73701.1"/>
    <property type="molecule type" value="Genomic_DNA"/>
</dbReference>
<proteinExistence type="predicted"/>
<evidence type="ECO:0000256" key="3">
    <source>
        <dbReference type="SAM" id="MobiDB-lite"/>
    </source>
</evidence>
<gene>
    <name evidence="4" type="ORF">E6K81_03345</name>
</gene>
<dbReference type="CDD" id="cd11301">
    <property type="entry name" value="Fut1_Fut2_like"/>
    <property type="match status" value="1"/>
</dbReference>
<feature type="region of interest" description="Disordered" evidence="3">
    <location>
        <begin position="1"/>
        <end position="26"/>
    </location>
</feature>
<dbReference type="GO" id="GO:0016020">
    <property type="term" value="C:membrane"/>
    <property type="evidence" value="ECO:0007669"/>
    <property type="project" value="InterPro"/>
</dbReference>
<comment type="caution">
    <text evidence="4">The sequence shown here is derived from an EMBL/GenBank/DDBJ whole genome shotgun (WGS) entry which is preliminary data.</text>
</comment>
<evidence type="ECO:0000256" key="2">
    <source>
        <dbReference type="ARBA" id="ARBA00022679"/>
    </source>
</evidence>
<reference evidence="4 5" key="1">
    <citation type="journal article" date="2019" name="Nat. Microbiol.">
        <title>Mediterranean grassland soil C-N compound turnover is dependent on rainfall and depth, and is mediated by genomically divergent microorganisms.</title>
        <authorList>
            <person name="Diamond S."/>
            <person name="Andeer P.F."/>
            <person name="Li Z."/>
            <person name="Crits-Christoph A."/>
            <person name="Burstein D."/>
            <person name="Anantharaman K."/>
            <person name="Lane K.R."/>
            <person name="Thomas B.C."/>
            <person name="Pan C."/>
            <person name="Northen T.R."/>
            <person name="Banfield J.F."/>
        </authorList>
    </citation>
    <scope>NUCLEOTIDE SEQUENCE [LARGE SCALE GENOMIC DNA]</scope>
    <source>
        <strain evidence="4">WS_11</strain>
    </source>
</reference>
<keyword evidence="1 4" id="KW-0328">Glycosyltransferase</keyword>
<evidence type="ECO:0000256" key="1">
    <source>
        <dbReference type="ARBA" id="ARBA00022676"/>
    </source>
</evidence>